<dbReference type="SUPFAM" id="SSF53850">
    <property type="entry name" value="Periplasmic binding protein-like II"/>
    <property type="match status" value="1"/>
</dbReference>
<name>C6L950_9FIRM</name>
<dbReference type="EMBL" id="ACCL02000001">
    <property type="protein sequence ID" value="EET62789.1"/>
    <property type="molecule type" value="Genomic_DNA"/>
</dbReference>
<dbReference type="STRING" id="168384.SAMN05660368_01757"/>
<evidence type="ECO:0000256" key="1">
    <source>
        <dbReference type="SAM" id="SignalP"/>
    </source>
</evidence>
<dbReference type="Proteomes" id="UP000005561">
    <property type="component" value="Unassembled WGS sequence"/>
</dbReference>
<dbReference type="RefSeq" id="WP_006859942.1">
    <property type="nucleotide sequence ID" value="NZ_ACCL02000001.1"/>
</dbReference>
<dbReference type="eggNOG" id="COG1653">
    <property type="taxonomic scope" value="Bacteria"/>
</dbReference>
<dbReference type="AlphaFoldDB" id="C6L950"/>
<dbReference type="Pfam" id="PF13416">
    <property type="entry name" value="SBP_bac_8"/>
    <property type="match status" value="1"/>
</dbReference>
<sequence>MKTKKMVAAATVAAMAVGVFGAQAAAEGGSVYYLNYKPEVDAQWQELAASYTEQTGVPVTVVTAASGTYEQTLTSEIAKSEAPTLFQVENQSWLDNWGQYCYDLSGSFIAEHSTANCLSMEGVEVAAVPFANESYGIIYNVDLLNEYCGLENAVISSPEEINNFDKLKAVADDIQARKDELGVEGAFTSAGLDGSSNWRFTTHLANMPIYWELTEKGVTTATSLDGTYVGNYKNLIDLYFTDSTCDPALLSGKTGDDSLAEFCDEMAVFYQNGTWAWTEDGDIASMNIAFLPLYTGVEGEENIGVCTGTGNYWCINKNSSEEDIQATLDFLEWVVSSDEGKDTLAGKMAFNVPFDTFADYELANPLFVSANAYEEAGKTAVSWIGTENLPTENWKSELGSALIEYSQGTADWSVVEKVFTEDFATEWANR</sequence>
<dbReference type="Gene3D" id="3.40.190.10">
    <property type="entry name" value="Periplasmic binding protein-like II"/>
    <property type="match status" value="1"/>
</dbReference>
<reference evidence="2" key="1">
    <citation type="submission" date="2009-07" db="EMBL/GenBank/DDBJ databases">
        <authorList>
            <person name="Weinstock G."/>
            <person name="Sodergren E."/>
            <person name="Clifton S."/>
            <person name="Fulton L."/>
            <person name="Fulton B."/>
            <person name="Courtney L."/>
            <person name="Fronick C."/>
            <person name="Harrison M."/>
            <person name="Strong C."/>
            <person name="Farmer C."/>
            <person name="Delahaunty K."/>
            <person name="Markovic C."/>
            <person name="Hall O."/>
            <person name="Minx P."/>
            <person name="Tomlinson C."/>
            <person name="Mitreva M."/>
            <person name="Nelson J."/>
            <person name="Hou S."/>
            <person name="Wollam A."/>
            <person name="Pepin K.H."/>
            <person name="Johnson M."/>
            <person name="Bhonagiri V."/>
            <person name="Nash W.E."/>
            <person name="Warren W."/>
            <person name="Chinwalla A."/>
            <person name="Mardis E.R."/>
            <person name="Wilson R.K."/>
        </authorList>
    </citation>
    <scope>NUCLEOTIDE SEQUENCE [LARGE SCALE GENOMIC DNA]</scope>
    <source>
        <strain evidence="2">DSM 14469</strain>
    </source>
</reference>
<evidence type="ECO:0000313" key="3">
    <source>
        <dbReference type="Proteomes" id="UP000005561"/>
    </source>
</evidence>
<proteinExistence type="predicted"/>
<comment type="caution">
    <text evidence="2">The sequence shown here is derived from an EMBL/GenBank/DDBJ whole genome shotgun (WGS) entry which is preliminary data.</text>
</comment>
<feature type="signal peptide" evidence="1">
    <location>
        <begin position="1"/>
        <end position="24"/>
    </location>
</feature>
<keyword evidence="3" id="KW-1185">Reference proteome</keyword>
<dbReference type="PANTHER" id="PTHR43649">
    <property type="entry name" value="ARABINOSE-BINDING PROTEIN-RELATED"/>
    <property type="match status" value="1"/>
</dbReference>
<dbReference type="InterPro" id="IPR006059">
    <property type="entry name" value="SBP"/>
</dbReference>
<dbReference type="InterPro" id="IPR050490">
    <property type="entry name" value="Bact_solute-bd_prot1"/>
</dbReference>
<feature type="chain" id="PRO_5002968281" evidence="1">
    <location>
        <begin position="25"/>
        <end position="430"/>
    </location>
</feature>
<keyword evidence="1" id="KW-0732">Signal</keyword>
<protein>
    <submittedName>
        <fullName evidence="2">ABC transporter, solute-binding protein</fullName>
    </submittedName>
</protein>
<gene>
    <name evidence="2" type="ORF">BRYFOR_05140</name>
</gene>
<dbReference type="OrthoDB" id="9763054at2"/>
<accession>C6L950</accession>
<organism evidence="2 3">
    <name type="scientific">Marvinbryantia formatexigens DSM 14469</name>
    <dbReference type="NCBI Taxonomy" id="478749"/>
    <lineage>
        <taxon>Bacteria</taxon>
        <taxon>Bacillati</taxon>
        <taxon>Bacillota</taxon>
        <taxon>Clostridia</taxon>
        <taxon>Lachnospirales</taxon>
        <taxon>Lachnospiraceae</taxon>
        <taxon>Marvinbryantia</taxon>
    </lineage>
</organism>
<evidence type="ECO:0000313" key="2">
    <source>
        <dbReference type="EMBL" id="EET62789.1"/>
    </source>
</evidence>